<dbReference type="Gene3D" id="1.20.1280.290">
    <property type="match status" value="2"/>
</dbReference>
<evidence type="ECO:0000256" key="10">
    <source>
        <dbReference type="ARBA" id="ARBA00022989"/>
    </source>
</evidence>
<evidence type="ECO:0000256" key="5">
    <source>
        <dbReference type="ARBA" id="ARBA00022448"/>
    </source>
</evidence>
<keyword evidence="6" id="KW-1003">Cell membrane</keyword>
<dbReference type="InterPro" id="IPR047664">
    <property type="entry name" value="SWEET"/>
</dbReference>
<keyword evidence="8 13" id="KW-0812">Transmembrane</keyword>
<keyword evidence="15" id="KW-1185">Reference proteome</keyword>
<evidence type="ECO:0000256" key="6">
    <source>
        <dbReference type="ARBA" id="ARBA00022475"/>
    </source>
</evidence>
<evidence type="ECO:0000256" key="1">
    <source>
        <dbReference type="ARBA" id="ARBA00004651"/>
    </source>
</evidence>
<keyword evidence="10 13" id="KW-1133">Transmembrane helix</keyword>
<dbReference type="GO" id="GO:0000139">
    <property type="term" value="C:Golgi membrane"/>
    <property type="evidence" value="ECO:0007669"/>
    <property type="project" value="UniProtKB-SubCell"/>
</dbReference>
<sequence>MTLGFELLRMLATCSSVVLYVSPWPEFRRIQRRRSPGDVSLLPVVMLFCNAFMWCVYGCVADSIFPLVVVNAFGVCTSLVFSAIYVRWGSVEKRVYARQLWLSAGAAMLLASAYAVMGLHGVTNQLPVDVAATLGFMCVTCNICLFASPLETMGKVIRSKSAASLPIELCVANLTSGALWSALAIAQNDMFVLTPNALGTMLSSVQVALYLVYPPPVEMDTELLRPERSRPLPIITSALKQGELGVKIALQGPEFLPEASSLTPLVAPPRRGEARPLLPESYGSQRVKVAAA</sequence>
<evidence type="ECO:0000256" key="11">
    <source>
        <dbReference type="ARBA" id="ARBA00023034"/>
    </source>
</evidence>
<evidence type="ECO:0000256" key="8">
    <source>
        <dbReference type="ARBA" id="ARBA00022692"/>
    </source>
</evidence>
<dbReference type="PANTHER" id="PTHR10791">
    <property type="entry name" value="RAG1-ACTIVATING PROTEIN 1"/>
    <property type="match status" value="1"/>
</dbReference>
<comment type="subcellular location">
    <subcellularLocation>
        <location evidence="1">Cell membrane</location>
        <topology evidence="1">Multi-pass membrane protein</topology>
    </subcellularLocation>
    <subcellularLocation>
        <location evidence="2">Golgi apparatus membrane</location>
        <topology evidence="2">Multi-pass membrane protein</topology>
    </subcellularLocation>
</comment>
<dbReference type="AlphaFoldDB" id="A0ABD3G5J9"/>
<evidence type="ECO:0000256" key="3">
    <source>
        <dbReference type="ARBA" id="ARBA00007809"/>
    </source>
</evidence>
<dbReference type="FunFam" id="1.20.1280.290:FF:000007">
    <property type="entry name" value="Bidirectional sugar transporter SWEET7"/>
    <property type="match status" value="1"/>
</dbReference>
<evidence type="ECO:0000256" key="7">
    <source>
        <dbReference type="ARBA" id="ARBA00022597"/>
    </source>
</evidence>
<evidence type="ECO:0000256" key="9">
    <source>
        <dbReference type="ARBA" id="ARBA00022737"/>
    </source>
</evidence>
<dbReference type="PANTHER" id="PTHR10791:SF30">
    <property type="entry name" value="SUGAR TRANSPORTER SWEET1"/>
    <property type="match status" value="1"/>
</dbReference>
<comment type="similarity">
    <text evidence="3">Belongs to the SWEET sugar transporter family.</text>
</comment>
<evidence type="ECO:0000313" key="14">
    <source>
        <dbReference type="EMBL" id="KAL3673119.1"/>
    </source>
</evidence>
<evidence type="ECO:0000256" key="12">
    <source>
        <dbReference type="ARBA" id="ARBA00023136"/>
    </source>
</evidence>
<dbReference type="GO" id="GO:0005886">
    <property type="term" value="C:plasma membrane"/>
    <property type="evidence" value="ECO:0007669"/>
    <property type="project" value="UniProtKB-SubCell"/>
</dbReference>
<evidence type="ECO:0000256" key="13">
    <source>
        <dbReference type="SAM" id="Phobius"/>
    </source>
</evidence>
<reference evidence="14 15" key="1">
    <citation type="submission" date="2024-09" db="EMBL/GenBank/DDBJ databases">
        <title>Genome sequencing and assembly of Phytophthora oleae, isolate VK10A, causative agent of rot of olive drupes.</title>
        <authorList>
            <person name="Conti Taguali S."/>
            <person name="Riolo M."/>
            <person name="La Spada F."/>
            <person name="Cacciola S.O."/>
            <person name="Dionisio G."/>
        </authorList>
    </citation>
    <scope>NUCLEOTIDE SEQUENCE [LARGE SCALE GENOMIC DNA]</scope>
    <source>
        <strain evidence="14 15">VK10A</strain>
    </source>
</reference>
<dbReference type="Pfam" id="PF03083">
    <property type="entry name" value="MtN3_slv"/>
    <property type="match status" value="2"/>
</dbReference>
<keyword evidence="5" id="KW-0813">Transport</keyword>
<evidence type="ECO:0000256" key="4">
    <source>
        <dbReference type="ARBA" id="ARBA00021741"/>
    </source>
</evidence>
<feature type="transmembrane region" description="Helical" evidence="13">
    <location>
        <begin position="39"/>
        <end position="57"/>
    </location>
</feature>
<feature type="transmembrane region" description="Helical" evidence="13">
    <location>
        <begin position="100"/>
        <end position="119"/>
    </location>
</feature>
<dbReference type="EMBL" id="JBIMZQ010000003">
    <property type="protein sequence ID" value="KAL3673119.1"/>
    <property type="molecule type" value="Genomic_DNA"/>
</dbReference>
<feature type="transmembrane region" description="Helical" evidence="13">
    <location>
        <begin position="63"/>
        <end position="88"/>
    </location>
</feature>
<keyword evidence="11" id="KW-0333">Golgi apparatus</keyword>
<keyword evidence="7" id="KW-0762">Sugar transport</keyword>
<evidence type="ECO:0000256" key="2">
    <source>
        <dbReference type="ARBA" id="ARBA00004653"/>
    </source>
</evidence>
<gene>
    <name evidence="14" type="ORF">V7S43_002414</name>
</gene>
<dbReference type="InterPro" id="IPR004316">
    <property type="entry name" value="SWEET_rpt"/>
</dbReference>
<proteinExistence type="inferred from homology"/>
<keyword evidence="9" id="KW-0677">Repeat</keyword>
<organism evidence="14 15">
    <name type="scientific">Phytophthora oleae</name>
    <dbReference type="NCBI Taxonomy" id="2107226"/>
    <lineage>
        <taxon>Eukaryota</taxon>
        <taxon>Sar</taxon>
        <taxon>Stramenopiles</taxon>
        <taxon>Oomycota</taxon>
        <taxon>Peronosporomycetes</taxon>
        <taxon>Peronosporales</taxon>
        <taxon>Peronosporaceae</taxon>
        <taxon>Phytophthora</taxon>
    </lineage>
</organism>
<accession>A0ABD3G5J9</accession>
<evidence type="ECO:0000313" key="15">
    <source>
        <dbReference type="Proteomes" id="UP001632037"/>
    </source>
</evidence>
<dbReference type="Proteomes" id="UP001632037">
    <property type="component" value="Unassembled WGS sequence"/>
</dbReference>
<name>A0ABD3G5J9_9STRA</name>
<keyword evidence="12 13" id="KW-0472">Membrane</keyword>
<comment type="caution">
    <text evidence="14">The sequence shown here is derived from an EMBL/GenBank/DDBJ whole genome shotgun (WGS) entry which is preliminary data.</text>
</comment>
<dbReference type="FunFam" id="1.20.1280.290:FF:000004">
    <property type="entry name" value="Sugar transporter SWEET"/>
    <property type="match status" value="1"/>
</dbReference>
<protein>
    <recommendedName>
        <fullName evidence="4">Sugar transporter SWEET1</fullName>
    </recommendedName>
</protein>
<feature type="transmembrane region" description="Helical" evidence="13">
    <location>
        <begin position="131"/>
        <end position="150"/>
    </location>
</feature>